<name>A0ABY9WCP7_9BACI</name>
<dbReference type="InterPro" id="IPR011010">
    <property type="entry name" value="DNA_brk_join_enz"/>
</dbReference>
<keyword evidence="9" id="KW-1185">Reference proteome</keyword>
<dbReference type="InterPro" id="IPR044068">
    <property type="entry name" value="CB"/>
</dbReference>
<evidence type="ECO:0000256" key="4">
    <source>
        <dbReference type="ARBA" id="ARBA00023172"/>
    </source>
</evidence>
<dbReference type="PROSITE" id="PS51898">
    <property type="entry name" value="TYR_RECOMBINASE"/>
    <property type="match status" value="1"/>
</dbReference>
<dbReference type="PROSITE" id="PS51900">
    <property type="entry name" value="CB"/>
    <property type="match status" value="1"/>
</dbReference>
<feature type="domain" description="Core-binding (CB)" evidence="7">
    <location>
        <begin position="74"/>
        <end position="169"/>
    </location>
</feature>
<dbReference type="Pfam" id="PF00589">
    <property type="entry name" value="Phage_integrase"/>
    <property type="match status" value="1"/>
</dbReference>
<evidence type="ECO:0000256" key="1">
    <source>
        <dbReference type="ARBA" id="ARBA00008857"/>
    </source>
</evidence>
<evidence type="ECO:0000313" key="8">
    <source>
        <dbReference type="EMBL" id="WNF33798.1"/>
    </source>
</evidence>
<protein>
    <submittedName>
        <fullName evidence="8">Tyrosine-type recombinase/integrase</fullName>
    </submittedName>
</protein>
<reference evidence="8 9" key="1">
    <citation type="submission" date="2023-09" db="EMBL/GenBank/DDBJ databases">
        <title>Different Types of Thermotolerant Ring-Cleaving Dioxygenases derived from Aeribacillus composti HB-1 applied for multiple aromatic hydrocarbons removal.</title>
        <authorList>
            <person name="Cao L."/>
            <person name="Li M."/>
            <person name="Ma T."/>
        </authorList>
    </citation>
    <scope>NUCLEOTIDE SEQUENCE [LARGE SCALE GENOMIC DNA]</scope>
    <source>
        <strain evidence="8 9">HB-1</strain>
    </source>
</reference>
<dbReference type="EMBL" id="CP134501">
    <property type="protein sequence ID" value="WNF33798.1"/>
    <property type="molecule type" value="Genomic_DNA"/>
</dbReference>
<keyword evidence="3 5" id="KW-0238">DNA-binding</keyword>
<evidence type="ECO:0000256" key="2">
    <source>
        <dbReference type="ARBA" id="ARBA00022908"/>
    </source>
</evidence>
<dbReference type="Proteomes" id="UP001303701">
    <property type="component" value="Chromosome"/>
</dbReference>
<dbReference type="Pfam" id="PF14659">
    <property type="entry name" value="Phage_int_SAM_3"/>
    <property type="match status" value="1"/>
</dbReference>
<proteinExistence type="inferred from homology"/>
<dbReference type="GeneID" id="301125048"/>
<keyword evidence="4" id="KW-0233">DNA recombination</keyword>
<evidence type="ECO:0000259" key="6">
    <source>
        <dbReference type="PROSITE" id="PS51898"/>
    </source>
</evidence>
<dbReference type="InterPro" id="IPR050090">
    <property type="entry name" value="Tyrosine_recombinase_XerCD"/>
</dbReference>
<evidence type="ECO:0000259" key="7">
    <source>
        <dbReference type="PROSITE" id="PS51900"/>
    </source>
</evidence>
<keyword evidence="2" id="KW-0229">DNA integration</keyword>
<comment type="similarity">
    <text evidence="1">Belongs to the 'phage' integrase family.</text>
</comment>
<dbReference type="InterPro" id="IPR002104">
    <property type="entry name" value="Integrase_catalytic"/>
</dbReference>
<gene>
    <name evidence="8" type="ORF">RI196_03690</name>
</gene>
<dbReference type="RefSeq" id="WP_311066909.1">
    <property type="nucleotide sequence ID" value="NZ_CP134501.1"/>
</dbReference>
<dbReference type="CDD" id="cd01189">
    <property type="entry name" value="INT_ICEBs1_C_like"/>
    <property type="match status" value="1"/>
</dbReference>
<dbReference type="Gene3D" id="1.10.150.130">
    <property type="match status" value="1"/>
</dbReference>
<organism evidence="8 9">
    <name type="scientific">Aeribacillus composti</name>
    <dbReference type="NCBI Taxonomy" id="1868734"/>
    <lineage>
        <taxon>Bacteria</taxon>
        <taxon>Bacillati</taxon>
        <taxon>Bacillota</taxon>
        <taxon>Bacilli</taxon>
        <taxon>Bacillales</taxon>
        <taxon>Bacillaceae</taxon>
        <taxon>Aeribacillus</taxon>
    </lineage>
</organism>
<evidence type="ECO:0000256" key="5">
    <source>
        <dbReference type="PROSITE-ProRule" id="PRU01248"/>
    </source>
</evidence>
<dbReference type="PANTHER" id="PTHR30349:SF64">
    <property type="entry name" value="PROPHAGE INTEGRASE INTD-RELATED"/>
    <property type="match status" value="1"/>
</dbReference>
<dbReference type="PANTHER" id="PTHR30349">
    <property type="entry name" value="PHAGE INTEGRASE-RELATED"/>
    <property type="match status" value="1"/>
</dbReference>
<dbReference type="InterPro" id="IPR010998">
    <property type="entry name" value="Integrase_recombinase_N"/>
</dbReference>
<evidence type="ECO:0000256" key="3">
    <source>
        <dbReference type="ARBA" id="ARBA00023125"/>
    </source>
</evidence>
<sequence length="407" mass="47646">MKGSIEKRGKNSWRLRIDLGYHPDGRRNRPSKTVTIEDKALLKTKKKLQDYLEDQLAIFKQEVLSGTYIKPEKTTFKEFVDKHWRPKFASDPDNLAPSTLVVYDQHLATHIIPSFGHMRLDDIQTMHVVDFLAYLKTPEARKDGKPGTLGNGTQRDILKVLRNVLNIAVEWKFIAQNPCDGVRWPKKPETKIEVYDEPEIMEIIDALYQQPTVWWLLILGTFLGGFRRGEIVALEIQDCDFGDNSILIDENIPMKIDREYLIKAPKTRSSVRKVKMPAWYMEELKEYSTKEWKRQRWTAGSKWKAPEGRQFLFHKGDGLPYHPNYVTRWWREFLKKNGFRHIKLHALRHTSATFLLEQGLTARAVAERLGHANEKTLLSTYSHVTKSMEERAAQEFDRFQRRPKSNI</sequence>
<evidence type="ECO:0000313" key="9">
    <source>
        <dbReference type="Proteomes" id="UP001303701"/>
    </source>
</evidence>
<dbReference type="Gene3D" id="1.10.443.10">
    <property type="entry name" value="Intergrase catalytic core"/>
    <property type="match status" value="1"/>
</dbReference>
<dbReference type="SUPFAM" id="SSF56349">
    <property type="entry name" value="DNA breaking-rejoining enzymes"/>
    <property type="match status" value="1"/>
</dbReference>
<dbReference type="InterPro" id="IPR013762">
    <property type="entry name" value="Integrase-like_cat_sf"/>
</dbReference>
<dbReference type="InterPro" id="IPR004107">
    <property type="entry name" value="Integrase_SAM-like_N"/>
</dbReference>
<feature type="domain" description="Tyr recombinase" evidence="6">
    <location>
        <begin position="190"/>
        <end position="394"/>
    </location>
</feature>
<accession>A0ABY9WCP7</accession>